<keyword evidence="2" id="KW-0808">Transferase</keyword>
<sequence>MNIRTTVEADLDTIHALIDQQSVNTVTRQRYDDFIADGTYRNDWTWVAEENGEIQALAIWWGPPNHDHPFSIDGLYYAGDGDPVPVWTALIEHTVKALPEPPEYHFFLSNDWRDHADGVAELEQRKRAAVAAGLTEVTERLRYEWKPEYGLPPRSTRLRFEPADDEAFVDVFRRVSEGSLDASTARAVARLGVDGAAREELEMYMSMPGERSWWRLAYDDGGKLIGFAIPSANGGGPVVGYLGVLAEHRGHRYSDDLLAEITHLLAETGAEQIRADTDFGNVPMARSFERLGYRNFAVRLVLSFPS</sequence>
<dbReference type="GO" id="GO:0016747">
    <property type="term" value="F:acyltransferase activity, transferring groups other than amino-acyl groups"/>
    <property type="evidence" value="ECO:0007669"/>
    <property type="project" value="InterPro"/>
</dbReference>
<dbReference type="PROSITE" id="PS51186">
    <property type="entry name" value="GNAT"/>
    <property type="match status" value="1"/>
</dbReference>
<organism evidence="2 3">
    <name type="scientific">Kribbella antiqua</name>
    <dbReference type="NCBI Taxonomy" id="2512217"/>
    <lineage>
        <taxon>Bacteria</taxon>
        <taxon>Bacillati</taxon>
        <taxon>Actinomycetota</taxon>
        <taxon>Actinomycetes</taxon>
        <taxon>Propionibacteriales</taxon>
        <taxon>Kribbellaceae</taxon>
        <taxon>Kribbella</taxon>
    </lineage>
</organism>
<dbReference type="InterPro" id="IPR016181">
    <property type="entry name" value="Acyl_CoA_acyltransferase"/>
</dbReference>
<proteinExistence type="predicted"/>
<feature type="domain" description="N-acetyltransferase" evidence="1">
    <location>
        <begin position="170"/>
        <end position="306"/>
    </location>
</feature>
<comment type="caution">
    <text evidence="2">The sequence shown here is derived from an EMBL/GenBank/DDBJ whole genome shotgun (WGS) entry which is preliminary data.</text>
</comment>
<gene>
    <name evidence="2" type="ORF">EV646_104517</name>
</gene>
<dbReference type="AlphaFoldDB" id="A0A4R2J0E6"/>
<dbReference type="RefSeq" id="WP_132148768.1">
    <property type="nucleotide sequence ID" value="NZ_SLWR01000004.1"/>
</dbReference>
<protein>
    <submittedName>
        <fullName evidence="2">Acetyltransferase (GNAT) family protein</fullName>
    </submittedName>
</protein>
<evidence type="ECO:0000313" key="2">
    <source>
        <dbReference type="EMBL" id="TCO48695.1"/>
    </source>
</evidence>
<dbReference type="InterPro" id="IPR000182">
    <property type="entry name" value="GNAT_dom"/>
</dbReference>
<keyword evidence="3" id="KW-1185">Reference proteome</keyword>
<accession>A0A4R2J0E6</accession>
<reference evidence="2 3" key="1">
    <citation type="journal article" date="2015" name="Stand. Genomic Sci.">
        <title>Genomic Encyclopedia of Bacterial and Archaeal Type Strains, Phase III: the genomes of soil and plant-associated and newly described type strains.</title>
        <authorList>
            <person name="Whitman W.B."/>
            <person name="Woyke T."/>
            <person name="Klenk H.P."/>
            <person name="Zhou Y."/>
            <person name="Lilburn T.G."/>
            <person name="Beck B.J."/>
            <person name="De Vos P."/>
            <person name="Vandamme P."/>
            <person name="Eisen J.A."/>
            <person name="Garrity G."/>
            <person name="Hugenholtz P."/>
            <person name="Kyrpides N.C."/>
        </authorList>
    </citation>
    <scope>NUCLEOTIDE SEQUENCE [LARGE SCALE GENOMIC DNA]</scope>
    <source>
        <strain evidence="2 3">VKM Ac-2541</strain>
    </source>
</reference>
<dbReference type="CDD" id="cd04301">
    <property type="entry name" value="NAT_SF"/>
    <property type="match status" value="1"/>
</dbReference>
<dbReference type="OrthoDB" id="7942268at2"/>
<dbReference type="Gene3D" id="3.40.630.30">
    <property type="match status" value="1"/>
</dbReference>
<dbReference type="EMBL" id="SLWR01000004">
    <property type="protein sequence ID" value="TCO48695.1"/>
    <property type="molecule type" value="Genomic_DNA"/>
</dbReference>
<evidence type="ECO:0000259" key="1">
    <source>
        <dbReference type="PROSITE" id="PS51186"/>
    </source>
</evidence>
<name>A0A4R2J0E6_9ACTN</name>
<evidence type="ECO:0000313" key="3">
    <source>
        <dbReference type="Proteomes" id="UP000295573"/>
    </source>
</evidence>
<dbReference type="Pfam" id="PF00583">
    <property type="entry name" value="Acetyltransf_1"/>
    <property type="match status" value="1"/>
</dbReference>
<dbReference type="Proteomes" id="UP000295573">
    <property type="component" value="Unassembled WGS sequence"/>
</dbReference>
<dbReference type="SUPFAM" id="SSF55729">
    <property type="entry name" value="Acyl-CoA N-acyltransferases (Nat)"/>
    <property type="match status" value="2"/>
</dbReference>